<evidence type="ECO:0000313" key="1">
    <source>
        <dbReference type="EMBL" id="PHH74358.1"/>
    </source>
</evidence>
<organism evidence="1 2">
    <name type="scientific">Ophiocordyceps camponoti-rufipedis</name>
    <dbReference type="NCBI Taxonomy" id="2004952"/>
    <lineage>
        <taxon>Eukaryota</taxon>
        <taxon>Fungi</taxon>
        <taxon>Dikarya</taxon>
        <taxon>Ascomycota</taxon>
        <taxon>Pezizomycotina</taxon>
        <taxon>Sordariomycetes</taxon>
        <taxon>Hypocreomycetidae</taxon>
        <taxon>Hypocreales</taxon>
        <taxon>Ophiocordycipitaceae</taxon>
        <taxon>Ophiocordyceps</taxon>
    </lineage>
</organism>
<reference evidence="1 2" key="1">
    <citation type="submission" date="2017-06" db="EMBL/GenBank/DDBJ databases">
        <title>Ant-infecting Ophiocordyceps genomes reveal a high diversity of potential behavioral manipulation genes and a possible major role for enterotoxins.</title>
        <authorList>
            <person name="De Bekker C."/>
            <person name="Evans H.C."/>
            <person name="Brachmann A."/>
            <person name="Hughes D.P."/>
        </authorList>
    </citation>
    <scope>NUCLEOTIDE SEQUENCE [LARGE SCALE GENOMIC DNA]</scope>
    <source>
        <strain evidence="1 2">Map16</strain>
    </source>
</reference>
<proteinExistence type="predicted"/>
<evidence type="ECO:0000313" key="2">
    <source>
        <dbReference type="Proteomes" id="UP000226431"/>
    </source>
</evidence>
<name>A0A2C5Y8G8_9HYPO</name>
<dbReference type="Proteomes" id="UP000226431">
    <property type="component" value="Unassembled WGS sequence"/>
</dbReference>
<sequence>MNGLRCRAGDQDDDRSEDSCRLAFSQAHVHSYSTGPCHRDFSTTNRAQMSRYELAALSSLVNTQQTDLLLAYCYTSIDPDLIELNVIYTRRSRSHKADEVVDQVITMILLPGSLPPLVSFPARIRLSARAISAVACGVDSVPVERYRSAGGSLIVRLEEGLGDPEAGNHSMDDEMALH</sequence>
<keyword evidence="2" id="KW-1185">Reference proteome</keyword>
<dbReference type="EMBL" id="NJES01000279">
    <property type="protein sequence ID" value="PHH74358.1"/>
    <property type="molecule type" value="Genomic_DNA"/>
</dbReference>
<protein>
    <submittedName>
        <fullName evidence="1">Uncharacterized protein</fullName>
    </submittedName>
</protein>
<accession>A0A2C5Y8G8</accession>
<gene>
    <name evidence="1" type="ORF">CDD80_3119</name>
</gene>
<comment type="caution">
    <text evidence="1">The sequence shown here is derived from an EMBL/GenBank/DDBJ whole genome shotgun (WGS) entry which is preliminary data.</text>
</comment>
<dbReference type="AlphaFoldDB" id="A0A2C5Y8G8"/>